<proteinExistence type="predicted"/>
<feature type="region of interest" description="Disordered" evidence="1">
    <location>
        <begin position="241"/>
        <end position="273"/>
    </location>
</feature>
<dbReference type="EMBL" id="AHHH01000200">
    <property type="protein sequence ID" value="ESU40583.1"/>
    <property type="molecule type" value="Genomic_DNA"/>
</dbReference>
<feature type="region of interest" description="Disordered" evidence="1">
    <location>
        <begin position="36"/>
        <end position="67"/>
    </location>
</feature>
<evidence type="ECO:0000313" key="3">
    <source>
        <dbReference type="Proteomes" id="UP000018040"/>
    </source>
</evidence>
<dbReference type="VEuPathDB" id="GiardiaDB:DHA2_152709"/>
<name>V6TNM3_GIAIN</name>
<dbReference type="Proteomes" id="UP000018040">
    <property type="component" value="Unassembled WGS sequence"/>
</dbReference>
<gene>
    <name evidence="2" type="ORF">GSB_152690</name>
</gene>
<feature type="compositionally biased region" description="Basic and acidic residues" evidence="1">
    <location>
        <begin position="242"/>
        <end position="251"/>
    </location>
</feature>
<comment type="caution">
    <text evidence="2">The sequence shown here is derived from an EMBL/GenBank/DDBJ whole genome shotgun (WGS) entry which is preliminary data.</text>
</comment>
<protein>
    <submittedName>
        <fullName evidence="2">Uncharacterized protein</fullName>
    </submittedName>
</protein>
<reference evidence="2 3" key="2">
    <citation type="journal article" date="2013" name="Genome Biol. Evol.">
        <title>Genome sequencing of Giardia lamblia genotypes A2 and B isolates (DH and GS) and comparative analysis with the genomes of genotypes A1 and E (WB and Pig).</title>
        <authorList>
            <person name="Adam R.D."/>
            <person name="Dahlstrom E.W."/>
            <person name="Martens C.A."/>
            <person name="Bruno D.P."/>
            <person name="Barbian K.D."/>
            <person name="Ricklefs S.M."/>
            <person name="Hernandez M.M."/>
            <person name="Narla N.P."/>
            <person name="Patel R.B."/>
            <person name="Porcella S.F."/>
            <person name="Nash T.E."/>
        </authorList>
    </citation>
    <scope>NUCLEOTIDE SEQUENCE [LARGE SCALE GENOMIC DNA]</scope>
    <source>
        <strain evidence="2 3">GS</strain>
    </source>
</reference>
<reference evidence="3" key="1">
    <citation type="submission" date="2012-02" db="EMBL/GenBank/DDBJ databases">
        <title>Genome sequencing of Giardia lamblia Genotypes A2 and B isolates (DH and GS) and comparative analysis with the genomes of Genotypes A1 and E (WB and Pig).</title>
        <authorList>
            <person name="Adam R."/>
            <person name="Dahlstrom E."/>
            <person name="Martens C."/>
            <person name="Bruno D."/>
            <person name="Barbian K."/>
            <person name="Porcella S.F."/>
            <person name="Nash T."/>
        </authorList>
    </citation>
    <scope>NUCLEOTIDE SEQUENCE</scope>
    <source>
        <strain evidence="3">GS</strain>
    </source>
</reference>
<dbReference type="VEuPathDB" id="GiardiaDB:QR46_4384"/>
<dbReference type="OrthoDB" id="10254709at2759"/>
<feature type="compositionally biased region" description="Polar residues" evidence="1">
    <location>
        <begin position="43"/>
        <end position="58"/>
    </location>
</feature>
<sequence>MKTLITALMASSYFVAPQRIGEILYEKAEARRQRYANRRDSLGGTSSYRPGTSGSMMTNIFPARRPRGERSTKVVAQSGEVPSQSFVRPLSAVQSKQLQNTAPAFSSNKHTARSFLRSARALDHQAIDLTVRGTRAPRITDHSKLMTSSLKRSAPKEPLDCAGPEVSAAAPIMTVPTEPLVMQEPSFQESPDRRDSLALSPSLIPYSPAPAADLPISPRQMDHQETVVPQRKKTRILPLKTGTDDTSEKECSGSTAEVSFVDPNDNGHSSPDEASTRALIHKDQDISHPNPFLVPANSRDYASMKDRYMRSLYSTNLQQQKLPKSRYTQGRSHIASQQKTQFSSKSFLANGAQNSREMQLDIEAYRQFCKQLVILAAEQQKLKQGLASKVDARENYPDLNLTHEDAQRLKSMGYDIPTFCKKLLTMSTKELSNIEAEFERELSNLRNNGNLLGERQFNRERIQSDLKQLNKDVEIPRMRPNSANSISLSMSDVKGLIYERQTNSLLKYSPYEPSRTQPNPKVTKRKTPKVTGIRFDPALIQQAEKKQEEYNKIQSDLYLNKLYIKSLIDEQLTELGNIERIDESGRLVQSKPLMSIRSMPTLKRLPDSMVLSTASVIPVEKQSNVPSRIVTTIPQVTNSKTDRELPDEAVYLKEVTPSISSESSNEYCELRKTFRSAGDHYLMTSSGHYDVDAPIKETGKPYRYKPIVVTQEEVEACIREQEIAKQCSVEKDTAREKEGPCLHLTKPVTRRDVLDGNLEILYRHSGTDPMLSDQKQADFIRNKAPVNYRDVANYFEILSKAGPTSKPIKCALCGKIEYSVSDNADEDPHCMSCRQVLALGRRS</sequence>
<organism evidence="2 3">
    <name type="scientific">Giardia intestinalis</name>
    <name type="common">Giardia lamblia</name>
    <dbReference type="NCBI Taxonomy" id="5741"/>
    <lineage>
        <taxon>Eukaryota</taxon>
        <taxon>Metamonada</taxon>
        <taxon>Diplomonadida</taxon>
        <taxon>Hexamitidae</taxon>
        <taxon>Giardiinae</taxon>
        <taxon>Giardia</taxon>
    </lineage>
</organism>
<accession>V6TNM3</accession>
<evidence type="ECO:0000256" key="1">
    <source>
        <dbReference type="SAM" id="MobiDB-lite"/>
    </source>
</evidence>
<evidence type="ECO:0000313" key="2">
    <source>
        <dbReference type="EMBL" id="ESU40583.1"/>
    </source>
</evidence>
<dbReference type="VEuPathDB" id="GiardiaDB:GL50581_983"/>
<dbReference type="AlphaFoldDB" id="V6TNM3"/>
<dbReference type="VEuPathDB" id="GiardiaDB:GL50803_0014607"/>